<keyword evidence="6" id="KW-1185">Reference proteome</keyword>
<organism evidence="5 6">
    <name type="scientific">Stachybotrys chlorohalonatus (strain IBT 40285)</name>
    <dbReference type="NCBI Taxonomy" id="1283841"/>
    <lineage>
        <taxon>Eukaryota</taxon>
        <taxon>Fungi</taxon>
        <taxon>Dikarya</taxon>
        <taxon>Ascomycota</taxon>
        <taxon>Pezizomycotina</taxon>
        <taxon>Sordariomycetes</taxon>
        <taxon>Hypocreomycetidae</taxon>
        <taxon>Hypocreales</taxon>
        <taxon>Stachybotryaceae</taxon>
        <taxon>Stachybotrys</taxon>
    </lineage>
</organism>
<dbReference type="EMBL" id="KL661952">
    <property type="protein sequence ID" value="KFA59952.1"/>
    <property type="molecule type" value="Genomic_DNA"/>
</dbReference>
<accession>A0A084Q7L7</accession>
<dbReference type="SMART" id="SM00066">
    <property type="entry name" value="GAL4"/>
    <property type="match status" value="1"/>
</dbReference>
<dbReference type="SUPFAM" id="SSF57701">
    <property type="entry name" value="Zn2/Cys6 DNA-binding domain"/>
    <property type="match status" value="1"/>
</dbReference>
<dbReference type="PANTHER" id="PTHR47784:SF5">
    <property type="entry name" value="STEROL UPTAKE CONTROL PROTEIN 2"/>
    <property type="match status" value="1"/>
</dbReference>
<dbReference type="AlphaFoldDB" id="A0A084Q7L7"/>
<feature type="domain" description="Zn(2)-C6 fungal-type" evidence="3">
    <location>
        <begin position="14"/>
        <end position="44"/>
    </location>
</feature>
<keyword evidence="2" id="KW-0863">Zinc-finger</keyword>
<evidence type="ECO:0000313" key="5">
    <source>
        <dbReference type="EMBL" id="KFA59952.1"/>
    </source>
</evidence>
<dbReference type="GO" id="GO:0008270">
    <property type="term" value="F:zinc ion binding"/>
    <property type="evidence" value="ECO:0007669"/>
    <property type="project" value="UniProtKB-KW"/>
</dbReference>
<gene>
    <name evidence="5" type="ORF">S40285_07950</name>
</gene>
<evidence type="ECO:0000313" key="6">
    <source>
        <dbReference type="Proteomes" id="UP000028524"/>
    </source>
</evidence>
<dbReference type="InterPro" id="IPR053157">
    <property type="entry name" value="Sterol_Uptake_Regulator"/>
</dbReference>
<evidence type="ECO:0000256" key="2">
    <source>
        <dbReference type="PROSITE-ProRule" id="PRU00723"/>
    </source>
</evidence>
<keyword evidence="2" id="KW-0479">Metal-binding</keyword>
<dbReference type="OMA" id="DSLRCRQ"/>
<feature type="zinc finger region" description="C3H1-type" evidence="2">
    <location>
        <begin position="19"/>
        <end position="49"/>
    </location>
</feature>
<evidence type="ECO:0000259" key="3">
    <source>
        <dbReference type="PROSITE" id="PS50048"/>
    </source>
</evidence>
<protein>
    <recommendedName>
        <fullName evidence="7">Zn(2)-C6 fungal-type domain-containing protein</fullName>
    </recommendedName>
</protein>
<dbReference type="InterPro" id="IPR000571">
    <property type="entry name" value="Znf_CCCH"/>
</dbReference>
<dbReference type="PROSITE" id="PS50103">
    <property type="entry name" value="ZF_C3H1"/>
    <property type="match status" value="1"/>
</dbReference>
<dbReference type="HOGENOM" id="CLU_024934_5_1_1"/>
<dbReference type="Proteomes" id="UP000028524">
    <property type="component" value="Unassembled WGS sequence"/>
</dbReference>
<dbReference type="InterPro" id="IPR036864">
    <property type="entry name" value="Zn2-C6_fun-type_DNA-bd_sf"/>
</dbReference>
<sequence>MVPRRNPHTKSRNGCITCKTRRVKCDEQRPICGNCSFGLRNCSYQHPQSSTSTQHPTATATLDLGFASSPPHEFSYQPNQLSLPAVSSAIRDPDRARRREELYLMHYYSTFTVHTLKNNGQDNELHLWQIDFPREALKHEYLMDGLLMLTSLHLAHVEPSSRGKHIATAMRYQSAGLVGFREALENMDAENLSAVFLFATLVVVAAFTLPPATTHGASATATDRLISIIELLRGVPLVIDPFWERVDLGIIKPLFQTFETPSPSSESTPASDSTRATPILRERVDHIGKYVGPERCRVYHSAINHLDKSFRESEVHDTMAHIVAWPLTVGSELATLLQQADPMAQLIWIHYGVLFLHVQDRWWANDFGSSLVQDLSKAVRSVDEDWYTLTQWARDQVDKMKSTA</sequence>
<evidence type="ECO:0008006" key="7">
    <source>
        <dbReference type="Google" id="ProtNLM"/>
    </source>
</evidence>
<name>A0A084Q7L7_STAC4</name>
<dbReference type="PANTHER" id="PTHR47784">
    <property type="entry name" value="STEROL UPTAKE CONTROL PROTEIN 2"/>
    <property type="match status" value="1"/>
</dbReference>
<reference evidence="5 6" key="1">
    <citation type="journal article" date="2014" name="BMC Genomics">
        <title>Comparative genome sequencing reveals chemotype-specific gene clusters in the toxigenic black mold Stachybotrys.</title>
        <authorList>
            <person name="Semeiks J."/>
            <person name="Borek D."/>
            <person name="Otwinowski Z."/>
            <person name="Grishin N.V."/>
        </authorList>
    </citation>
    <scope>NUCLEOTIDE SEQUENCE [LARGE SCALE GENOMIC DNA]</scope>
    <source>
        <strain evidence="5 6">IBT 40285</strain>
    </source>
</reference>
<feature type="domain" description="C3H1-type" evidence="4">
    <location>
        <begin position="19"/>
        <end position="49"/>
    </location>
</feature>
<dbReference type="GO" id="GO:0001228">
    <property type="term" value="F:DNA-binding transcription activator activity, RNA polymerase II-specific"/>
    <property type="evidence" value="ECO:0007669"/>
    <property type="project" value="TreeGrafter"/>
</dbReference>
<keyword evidence="1" id="KW-0539">Nucleus</keyword>
<dbReference type="Pfam" id="PF00172">
    <property type="entry name" value="Zn_clus"/>
    <property type="match status" value="1"/>
</dbReference>
<dbReference type="InterPro" id="IPR001138">
    <property type="entry name" value="Zn2Cys6_DnaBD"/>
</dbReference>
<dbReference type="CDD" id="cd00067">
    <property type="entry name" value="GAL4"/>
    <property type="match status" value="1"/>
</dbReference>
<proteinExistence type="predicted"/>
<dbReference type="InParanoid" id="A0A084Q7L7"/>
<dbReference type="OrthoDB" id="5295362at2759"/>
<evidence type="ECO:0000259" key="4">
    <source>
        <dbReference type="PROSITE" id="PS50103"/>
    </source>
</evidence>
<dbReference type="PROSITE" id="PS50048">
    <property type="entry name" value="ZN2_CY6_FUNGAL_2"/>
    <property type="match status" value="1"/>
</dbReference>
<dbReference type="Gene3D" id="4.10.240.10">
    <property type="entry name" value="Zn(2)-C6 fungal-type DNA-binding domain"/>
    <property type="match status" value="1"/>
</dbReference>
<evidence type="ECO:0000256" key="1">
    <source>
        <dbReference type="ARBA" id="ARBA00023242"/>
    </source>
</evidence>
<keyword evidence="2" id="KW-0862">Zinc</keyword>